<dbReference type="Proteomes" id="UP000595332">
    <property type="component" value="Chromosome"/>
</dbReference>
<dbReference type="InterPro" id="IPR021284">
    <property type="entry name" value="DUF2750"/>
</dbReference>
<dbReference type="Pfam" id="PF11042">
    <property type="entry name" value="DUF2750"/>
    <property type="match status" value="1"/>
</dbReference>
<dbReference type="RefSeq" id="WP_201347122.1">
    <property type="nucleotide sequence ID" value="NZ_AP014546.1"/>
</dbReference>
<sequence>MSEQDNEANYQKFLQQICSQQEIWILTDDHGCVMLNTDDEDCVPVWANEADASNWANGEWQTCEAQAITLKTWQHRWTPGLVEDEFSVVIAPQEDQLGFVIHPEDLDLDIRKTKN</sequence>
<evidence type="ECO:0000313" key="1">
    <source>
        <dbReference type="EMBL" id="BBB29897.1"/>
    </source>
</evidence>
<name>A0A7R6SWN2_9GAMM</name>
<protein>
    <submittedName>
        <fullName evidence="1">Phage-shock protein</fullName>
    </submittedName>
</protein>
<gene>
    <name evidence="1" type="ORF">NEJAP_1947</name>
</gene>
<evidence type="ECO:0000313" key="2">
    <source>
        <dbReference type="Proteomes" id="UP000595332"/>
    </source>
</evidence>
<dbReference type="EMBL" id="AP014546">
    <property type="protein sequence ID" value="BBB29897.1"/>
    <property type="molecule type" value="Genomic_DNA"/>
</dbReference>
<keyword evidence="2" id="KW-1185">Reference proteome</keyword>
<reference evidence="1 2" key="1">
    <citation type="journal article" date="2008" name="Int. J. Syst. Evol. Microbiol.">
        <title>Neptunomonas japonica sp. nov., an Osedax japonicus symbiont-like bacterium isolated from sediment adjacent to sperm whale carcasses off Kagoshima, Japan.</title>
        <authorList>
            <person name="Miyazaki M."/>
            <person name="Nogi Y."/>
            <person name="Fujiwara Y."/>
            <person name="Kawato M."/>
            <person name="Kubokawa K."/>
            <person name="Horikoshi K."/>
        </authorList>
    </citation>
    <scope>NUCLEOTIDE SEQUENCE [LARGE SCALE GENOMIC DNA]</scope>
    <source>
        <strain evidence="1 2">JAMM 1380</strain>
    </source>
</reference>
<dbReference type="KEGG" id="njp:NEJAP_1947"/>
<accession>A0A7R6SWN2</accession>
<dbReference type="AlphaFoldDB" id="A0A7R6SWN2"/>
<organism evidence="1 2">
    <name type="scientific">Neptunomonas japonica JAMM 1380</name>
    <dbReference type="NCBI Taxonomy" id="1441457"/>
    <lineage>
        <taxon>Bacteria</taxon>
        <taxon>Pseudomonadati</taxon>
        <taxon>Pseudomonadota</taxon>
        <taxon>Gammaproteobacteria</taxon>
        <taxon>Oceanospirillales</taxon>
        <taxon>Oceanospirillaceae</taxon>
        <taxon>Neptunomonas</taxon>
    </lineage>
</organism>
<proteinExistence type="predicted"/>